<feature type="region of interest" description="Disordered" evidence="1">
    <location>
        <begin position="1"/>
        <end position="29"/>
    </location>
</feature>
<dbReference type="EMBL" id="NQVE01000097">
    <property type="protein sequence ID" value="RAL48984.1"/>
    <property type="molecule type" value="Genomic_DNA"/>
</dbReference>
<evidence type="ECO:0000313" key="2">
    <source>
        <dbReference type="EMBL" id="RAL48984.1"/>
    </source>
</evidence>
<feature type="compositionally biased region" description="Low complexity" evidence="1">
    <location>
        <begin position="8"/>
        <end position="17"/>
    </location>
</feature>
<evidence type="ECO:0000256" key="1">
    <source>
        <dbReference type="SAM" id="MobiDB-lite"/>
    </source>
</evidence>
<gene>
    <name evidence="2" type="ORF">DM860_001304</name>
</gene>
<proteinExistence type="predicted"/>
<protein>
    <submittedName>
        <fullName evidence="2">Uncharacterized protein</fullName>
    </submittedName>
</protein>
<dbReference type="Proteomes" id="UP000249390">
    <property type="component" value="Unassembled WGS sequence"/>
</dbReference>
<accession>A0A328DTI6</accession>
<comment type="caution">
    <text evidence="2">The sequence shown here is derived from an EMBL/GenBank/DDBJ whole genome shotgun (WGS) entry which is preliminary data.</text>
</comment>
<reference evidence="2 3" key="1">
    <citation type="submission" date="2018-06" db="EMBL/GenBank/DDBJ databases">
        <title>The Genome of Cuscuta australis (Dodder) Provides Insight into the Evolution of Plant Parasitism.</title>
        <authorList>
            <person name="Liu H."/>
        </authorList>
    </citation>
    <scope>NUCLEOTIDE SEQUENCE [LARGE SCALE GENOMIC DNA]</scope>
    <source>
        <strain evidence="3">cv. Yunnan</strain>
        <tissue evidence="2">Vines</tissue>
    </source>
</reference>
<name>A0A328DTI6_9ASTE</name>
<evidence type="ECO:0000313" key="3">
    <source>
        <dbReference type="Proteomes" id="UP000249390"/>
    </source>
</evidence>
<dbReference type="AlphaFoldDB" id="A0A328DTI6"/>
<keyword evidence="3" id="KW-1185">Reference proteome</keyword>
<sequence length="206" mass="22166">MNSSAFRSTSLPSSMSSLKYERPDFPPSSELVSDSFHTLAESSLDSKMSLFPFPPPAKSGGGTGRASSTPLLLGVVINIDDDDDVSRGLIKLLLLEEALGFDFDSSTTFLVVVINDDDNVSKGSIRLLLLDEKLAFEFDSSSKRGLIVLTDLPLGTPLGPDVLPCEYKDWIFLSMSGEEEDDEEEESSGGHLVVAEEMVTFASSSG</sequence>
<organism evidence="2 3">
    <name type="scientific">Cuscuta australis</name>
    <dbReference type="NCBI Taxonomy" id="267555"/>
    <lineage>
        <taxon>Eukaryota</taxon>
        <taxon>Viridiplantae</taxon>
        <taxon>Streptophyta</taxon>
        <taxon>Embryophyta</taxon>
        <taxon>Tracheophyta</taxon>
        <taxon>Spermatophyta</taxon>
        <taxon>Magnoliopsida</taxon>
        <taxon>eudicotyledons</taxon>
        <taxon>Gunneridae</taxon>
        <taxon>Pentapetalae</taxon>
        <taxon>asterids</taxon>
        <taxon>lamiids</taxon>
        <taxon>Solanales</taxon>
        <taxon>Convolvulaceae</taxon>
        <taxon>Cuscuteae</taxon>
        <taxon>Cuscuta</taxon>
        <taxon>Cuscuta subgen. Grammica</taxon>
        <taxon>Cuscuta sect. Cleistogrammica</taxon>
    </lineage>
</organism>